<keyword evidence="2" id="KW-0732">Signal</keyword>
<evidence type="ECO:0000256" key="2">
    <source>
        <dbReference type="SAM" id="SignalP"/>
    </source>
</evidence>
<dbReference type="Proteomes" id="UP000823661">
    <property type="component" value="Unassembled WGS sequence"/>
</dbReference>
<comment type="caution">
    <text evidence="3">The sequence shown here is derived from an EMBL/GenBank/DDBJ whole genome shotgun (WGS) entry which is preliminary data.</text>
</comment>
<protein>
    <submittedName>
        <fullName evidence="3">Transglutaminase domain-containing protein</fullName>
    </submittedName>
</protein>
<feature type="chain" id="PRO_5039177673" evidence="2">
    <location>
        <begin position="19"/>
        <end position="593"/>
    </location>
</feature>
<evidence type="ECO:0000313" key="3">
    <source>
        <dbReference type="EMBL" id="MBO8451825.1"/>
    </source>
</evidence>
<proteinExistence type="predicted"/>
<accession>A0A9D9ERK8</accession>
<gene>
    <name evidence="3" type="ORF">IAC06_02930</name>
</gene>
<evidence type="ECO:0000313" key="4">
    <source>
        <dbReference type="Proteomes" id="UP000823661"/>
    </source>
</evidence>
<dbReference type="AlphaFoldDB" id="A0A9D9ERK8"/>
<reference evidence="3" key="2">
    <citation type="journal article" date="2021" name="PeerJ">
        <title>Extensive microbial diversity within the chicken gut microbiome revealed by metagenomics and culture.</title>
        <authorList>
            <person name="Gilroy R."/>
            <person name="Ravi A."/>
            <person name="Getino M."/>
            <person name="Pursley I."/>
            <person name="Horton D.L."/>
            <person name="Alikhan N.F."/>
            <person name="Baker D."/>
            <person name="Gharbi K."/>
            <person name="Hall N."/>
            <person name="Watson M."/>
            <person name="Adriaenssens E.M."/>
            <person name="Foster-Nyarko E."/>
            <person name="Jarju S."/>
            <person name="Secka A."/>
            <person name="Antonio M."/>
            <person name="Oren A."/>
            <person name="Chaudhuri R.R."/>
            <person name="La Ragione R."/>
            <person name="Hildebrand F."/>
            <person name="Pallen M.J."/>
        </authorList>
    </citation>
    <scope>NUCLEOTIDE SEQUENCE</scope>
    <source>
        <strain evidence="3">B1-20833</strain>
    </source>
</reference>
<dbReference type="SUPFAM" id="SSF54001">
    <property type="entry name" value="Cysteine proteinases"/>
    <property type="match status" value="1"/>
</dbReference>
<reference evidence="3" key="1">
    <citation type="submission" date="2020-10" db="EMBL/GenBank/DDBJ databases">
        <authorList>
            <person name="Gilroy R."/>
        </authorList>
    </citation>
    <scope>NUCLEOTIDE SEQUENCE</scope>
    <source>
        <strain evidence="3">B1-20833</strain>
    </source>
</reference>
<dbReference type="PROSITE" id="PS51257">
    <property type="entry name" value="PROKAR_LIPOPROTEIN"/>
    <property type="match status" value="1"/>
</dbReference>
<feature type="signal peptide" evidence="2">
    <location>
        <begin position="1"/>
        <end position="18"/>
    </location>
</feature>
<dbReference type="PANTHER" id="PTHR35532:SF5">
    <property type="entry name" value="CARBOHYDRATE-BINDING DOMAIN-CONTAINING PROTEIN"/>
    <property type="match status" value="1"/>
</dbReference>
<feature type="region of interest" description="Disordered" evidence="1">
    <location>
        <begin position="531"/>
        <end position="551"/>
    </location>
</feature>
<organism evidence="3 4">
    <name type="scientific">Candidatus Cryptobacteroides intestinavium</name>
    <dbReference type="NCBI Taxonomy" id="2840766"/>
    <lineage>
        <taxon>Bacteria</taxon>
        <taxon>Pseudomonadati</taxon>
        <taxon>Bacteroidota</taxon>
        <taxon>Bacteroidia</taxon>
        <taxon>Bacteroidales</taxon>
        <taxon>Candidatus Cryptobacteroides</taxon>
    </lineage>
</organism>
<sequence>MRLTSFIFRTCIAVSVFASILSCTRYEPGLEQALALAGDNRIELEKVLMKYSADPADSLKYRAAVFLIENMPGHGYYRGKQLDRFLEYYPLLKEVRSRKGSPDEAVDSIRRKYGTFDISTLGYYEDIRTVDSAYLCDNIEWAFKVWREQPWGINVDFNDFCEYILPHRVGTETPVRWREDYYDRYNHLLDDFRSPDNPDRTDPVAAAKCITDSLTGPGKINFTSATPAPGLPSIGPEAASYRSGSCQNLVDFDLYLCRALGIPAASDYMPFRGEDNVGHTWAAFPGNDGSLYCQDMGNRTVDVEEMRTLRKLKVYRRTYSVNDSLASLDIPQDERAAYMAVPRIADVTEKYAIDFFRELHIPDEDLYDGRKPETAYLCMSSRFSWVPVAAGRFTRNGAEFTDIDANTQVMRVASIYDGQIMYWSDPFYITVDRDLHFYHPSDSLQDITVFRKFSNLQELWLMRRMLGGVFEGSNDADFSVYDTLYVIEDLPERLQVSVRPRSRGPYRYVRYFGPQNGFCNIAEMTVYGTDGSRLTGRPTGTPGSYNGDKEHDFTSALDGRPDTSFDSKLWYGGWVGLDFGSPKDIGRNGRGIG</sequence>
<dbReference type="InterPro" id="IPR038765">
    <property type="entry name" value="Papain-like_cys_pep_sf"/>
</dbReference>
<dbReference type="EMBL" id="JADIMI010000023">
    <property type="protein sequence ID" value="MBO8451825.1"/>
    <property type="molecule type" value="Genomic_DNA"/>
</dbReference>
<evidence type="ECO:0000256" key="1">
    <source>
        <dbReference type="SAM" id="MobiDB-lite"/>
    </source>
</evidence>
<name>A0A9D9ERK8_9BACT</name>
<dbReference type="PANTHER" id="PTHR35532">
    <property type="entry name" value="SIMILAR TO POLYHYDROXYALKANOATE DEPOLYMERASE"/>
    <property type="match status" value="1"/>
</dbReference>
<dbReference type="Gene3D" id="2.60.120.260">
    <property type="entry name" value="Galactose-binding domain-like"/>
    <property type="match status" value="2"/>
</dbReference>